<dbReference type="InterPro" id="IPR036388">
    <property type="entry name" value="WH-like_DNA-bd_sf"/>
</dbReference>
<dbReference type="Pfam" id="PF02237">
    <property type="entry name" value="BPL_C"/>
    <property type="match status" value="1"/>
</dbReference>
<dbReference type="PANTHER" id="PTHR12835">
    <property type="entry name" value="BIOTIN PROTEIN LIGASE"/>
    <property type="match status" value="1"/>
</dbReference>
<evidence type="ECO:0000259" key="6">
    <source>
        <dbReference type="PROSITE" id="PS51733"/>
    </source>
</evidence>
<comment type="function">
    <text evidence="5">Acts both as a biotin--[acetyl-CoA-carboxylase] ligase and a repressor.</text>
</comment>
<feature type="domain" description="BPL/LPL catalytic" evidence="6">
    <location>
        <begin position="71"/>
        <end position="257"/>
    </location>
</feature>
<dbReference type="EC" id="6.3.4.15" evidence="5"/>
<feature type="DNA-binding region" description="H-T-H motif" evidence="5">
    <location>
        <begin position="22"/>
        <end position="41"/>
    </location>
</feature>
<feature type="binding site" evidence="5">
    <location>
        <begin position="118"/>
        <end position="120"/>
    </location>
    <ligand>
        <name>biotin</name>
        <dbReference type="ChEBI" id="CHEBI:57586"/>
    </ligand>
</feature>
<dbReference type="EMBL" id="QWKY01000008">
    <property type="protein sequence ID" value="RIH80250.1"/>
    <property type="molecule type" value="Genomic_DNA"/>
</dbReference>
<gene>
    <name evidence="5 7" type="primary">birA</name>
    <name evidence="7" type="ORF">Mhypo_00721</name>
</gene>
<proteinExistence type="inferred from homology"/>
<keyword evidence="5" id="KW-0804">Transcription</keyword>
<dbReference type="PANTHER" id="PTHR12835:SF5">
    <property type="entry name" value="BIOTIN--PROTEIN LIGASE"/>
    <property type="match status" value="1"/>
</dbReference>
<evidence type="ECO:0000256" key="1">
    <source>
        <dbReference type="ARBA" id="ARBA00022598"/>
    </source>
</evidence>
<keyword evidence="8" id="KW-1185">Reference proteome</keyword>
<dbReference type="Gene3D" id="3.30.930.10">
    <property type="entry name" value="Bira Bifunctional Protein, Domain 2"/>
    <property type="match status" value="1"/>
</dbReference>
<reference evidence="7 8" key="1">
    <citation type="submission" date="2018-08" db="EMBL/GenBank/DDBJ databases">
        <title>Meiothermus hypogaeus DSM 23238 genome sequencing project.</title>
        <authorList>
            <person name="Da Costa M.S."/>
            <person name="Albuquerque L."/>
            <person name="Raposo P."/>
            <person name="Froufe H.J.C."/>
            <person name="Barroso C.S."/>
            <person name="Egas C."/>
        </authorList>
    </citation>
    <scope>NUCLEOTIDE SEQUENCE [LARGE SCALE GENOMIC DNA]</scope>
    <source>
        <strain evidence="7 8">DSM 23238</strain>
    </source>
</reference>
<dbReference type="InterPro" id="IPR004408">
    <property type="entry name" value="Biotin_CoA_COase_ligase"/>
</dbReference>
<keyword evidence="3 5" id="KW-0067">ATP-binding</keyword>
<evidence type="ECO:0000256" key="4">
    <source>
        <dbReference type="ARBA" id="ARBA00023267"/>
    </source>
</evidence>
<evidence type="ECO:0000313" key="7">
    <source>
        <dbReference type="EMBL" id="RIH80250.1"/>
    </source>
</evidence>
<comment type="catalytic activity">
    <reaction evidence="5">
        <text>biotin + L-lysyl-[protein] + ATP = N(6)-biotinyl-L-lysyl-[protein] + AMP + diphosphate + H(+)</text>
        <dbReference type="Rhea" id="RHEA:11756"/>
        <dbReference type="Rhea" id="RHEA-COMP:9752"/>
        <dbReference type="Rhea" id="RHEA-COMP:10505"/>
        <dbReference type="ChEBI" id="CHEBI:15378"/>
        <dbReference type="ChEBI" id="CHEBI:29969"/>
        <dbReference type="ChEBI" id="CHEBI:30616"/>
        <dbReference type="ChEBI" id="CHEBI:33019"/>
        <dbReference type="ChEBI" id="CHEBI:57586"/>
        <dbReference type="ChEBI" id="CHEBI:83144"/>
        <dbReference type="ChEBI" id="CHEBI:456215"/>
        <dbReference type="EC" id="6.3.4.15"/>
    </reaction>
</comment>
<dbReference type="InterPro" id="IPR036390">
    <property type="entry name" value="WH_DNA-bd_sf"/>
</dbReference>
<dbReference type="InterPro" id="IPR004143">
    <property type="entry name" value="BPL_LPL_catalytic"/>
</dbReference>
<comment type="similarity">
    <text evidence="5">Belongs to the biotin--protein ligase family.</text>
</comment>
<dbReference type="HAMAP" id="MF_00978">
    <property type="entry name" value="Bifunct_BirA"/>
    <property type="match status" value="1"/>
</dbReference>
<dbReference type="NCBIfam" id="TIGR00121">
    <property type="entry name" value="birA_ligase"/>
    <property type="match status" value="1"/>
</dbReference>
<evidence type="ECO:0000256" key="2">
    <source>
        <dbReference type="ARBA" id="ARBA00022741"/>
    </source>
</evidence>
<dbReference type="Gene3D" id="2.30.30.100">
    <property type="match status" value="1"/>
</dbReference>
<name>A0ABX9MQA5_9DEIN</name>
<comment type="caution">
    <text evidence="5">Lacks conserved residue(s) required for the propagation of feature annotation.</text>
</comment>
<dbReference type="Pfam" id="PF08279">
    <property type="entry name" value="HTH_11"/>
    <property type="match status" value="1"/>
</dbReference>
<dbReference type="Proteomes" id="UP000265443">
    <property type="component" value="Unassembled WGS sequence"/>
</dbReference>
<dbReference type="SUPFAM" id="SSF50037">
    <property type="entry name" value="C-terminal domain of transcriptional repressors"/>
    <property type="match status" value="1"/>
</dbReference>
<sequence>MKGILVDVPPLLTHLTDQYQSGESLARRLGVSRAAVWKQMAVLRQAGYPVETQRGLGYRLAPGTPTPAALEALRKGSFGAFYAYLGTVSSTQDVLKNWALDGAVEGSVVLAERQEKGRGRRGRAWASEPGHSLTFSVLLRPRLPLSSLPLLPLAAGLALCEACGVGGLKWPNDLLSPDGRKLAGVLLEAQVSGEEVAYVLLGIGLNVHRAAGLPPEAAALEEFGAVSRVLVLARLLERLEVCYARLEADSQGLLRDYRAKSHTLGHQIRVQTPQGEIRGLATDIAPDGSLVVERSGQTHRIGAGDVQLVGVL</sequence>
<keyword evidence="5" id="KW-0238">DNA-binding</keyword>
<dbReference type="InterPro" id="IPR030855">
    <property type="entry name" value="Bifunct_BirA"/>
</dbReference>
<keyword evidence="2 5" id="KW-0547">Nucleotide-binding</keyword>
<evidence type="ECO:0000313" key="8">
    <source>
        <dbReference type="Proteomes" id="UP000265443"/>
    </source>
</evidence>
<dbReference type="SUPFAM" id="SSF46785">
    <property type="entry name" value="Winged helix' DNA-binding domain"/>
    <property type="match status" value="1"/>
</dbReference>
<dbReference type="InterPro" id="IPR003142">
    <property type="entry name" value="BPL_C"/>
</dbReference>
<protein>
    <recommendedName>
        <fullName evidence="5">Bifunctional ligase/repressor BirA</fullName>
    </recommendedName>
    <alternativeName>
        <fullName evidence="5">Biotin--[acetyl-CoA-carboxylase] ligase</fullName>
        <ecNumber evidence="5">6.3.4.15</ecNumber>
    </alternativeName>
    <alternativeName>
        <fullName evidence="5">Biotin--protein ligase</fullName>
    </alternativeName>
    <alternativeName>
        <fullName evidence="5">Biotin-[acetyl-CoA carboxylase] synthetase</fullName>
    </alternativeName>
</protein>
<keyword evidence="5" id="KW-0678">Repressor</keyword>
<dbReference type="Gene3D" id="1.10.10.10">
    <property type="entry name" value="Winged helix-like DNA-binding domain superfamily/Winged helix DNA-binding domain"/>
    <property type="match status" value="1"/>
</dbReference>
<dbReference type="PROSITE" id="PS51733">
    <property type="entry name" value="BPL_LPL_CATALYTIC"/>
    <property type="match status" value="1"/>
</dbReference>
<keyword evidence="4 5" id="KW-0092">Biotin</keyword>
<dbReference type="CDD" id="cd00090">
    <property type="entry name" value="HTH_ARSR"/>
    <property type="match status" value="1"/>
</dbReference>
<dbReference type="InterPro" id="IPR011991">
    <property type="entry name" value="ArsR-like_HTH"/>
</dbReference>
<keyword evidence="5" id="KW-0805">Transcription regulation</keyword>
<dbReference type="InterPro" id="IPR045864">
    <property type="entry name" value="aa-tRNA-synth_II/BPL/LPL"/>
</dbReference>
<dbReference type="Pfam" id="PF03099">
    <property type="entry name" value="BPL_LplA_LipB"/>
    <property type="match status" value="1"/>
</dbReference>
<comment type="caution">
    <text evidence="7">The sequence shown here is derived from an EMBL/GenBank/DDBJ whole genome shotgun (WGS) entry which is preliminary data.</text>
</comment>
<dbReference type="GO" id="GO:0004077">
    <property type="term" value="F:biotin--[biotin carboxyl-carrier protein] ligase activity"/>
    <property type="evidence" value="ECO:0007669"/>
    <property type="project" value="UniProtKB-EC"/>
</dbReference>
<dbReference type="SUPFAM" id="SSF55681">
    <property type="entry name" value="Class II aaRS and biotin synthetases"/>
    <property type="match status" value="1"/>
</dbReference>
<feature type="binding site" evidence="5">
    <location>
        <position position="114"/>
    </location>
    <ligand>
        <name>biotin</name>
        <dbReference type="ChEBI" id="CHEBI:57586"/>
    </ligand>
</feature>
<evidence type="ECO:0000256" key="5">
    <source>
        <dbReference type="HAMAP-Rule" id="MF_00978"/>
    </source>
</evidence>
<evidence type="ECO:0000256" key="3">
    <source>
        <dbReference type="ARBA" id="ARBA00022840"/>
    </source>
</evidence>
<organism evidence="7 8">
    <name type="scientific">Meiothermus hypogaeus</name>
    <dbReference type="NCBI Taxonomy" id="884155"/>
    <lineage>
        <taxon>Bacteria</taxon>
        <taxon>Thermotogati</taxon>
        <taxon>Deinococcota</taxon>
        <taxon>Deinococci</taxon>
        <taxon>Thermales</taxon>
        <taxon>Thermaceae</taxon>
        <taxon>Meiothermus</taxon>
    </lineage>
</organism>
<dbReference type="InterPro" id="IPR013196">
    <property type="entry name" value="HTH_11"/>
</dbReference>
<dbReference type="CDD" id="cd16442">
    <property type="entry name" value="BPL"/>
    <property type="match status" value="1"/>
</dbReference>
<accession>A0ABX9MQA5</accession>
<dbReference type="InterPro" id="IPR008988">
    <property type="entry name" value="Transcriptional_repressor_C"/>
</dbReference>
<keyword evidence="1 5" id="KW-0436">Ligase</keyword>